<dbReference type="Proteomes" id="UP000231823">
    <property type="component" value="Chromosome"/>
</dbReference>
<evidence type="ECO:0000256" key="1">
    <source>
        <dbReference type="SAM" id="Phobius"/>
    </source>
</evidence>
<dbReference type="EMBL" id="CP025057">
    <property type="protein sequence ID" value="AUB32065.1"/>
    <property type="molecule type" value="Genomic_DNA"/>
</dbReference>
<keyword evidence="1" id="KW-1133">Transmembrane helix</keyword>
<evidence type="ECO:0000313" key="3">
    <source>
        <dbReference type="Proteomes" id="UP000231823"/>
    </source>
</evidence>
<keyword evidence="3" id="KW-1185">Reference proteome</keyword>
<name>A0A2K8SFD7_9MOLU</name>
<reference evidence="2 3" key="1">
    <citation type="submission" date="2017-12" db="EMBL/GenBank/DDBJ databases">
        <title>Complete genome sequence of Spiroplasma floricola 23-6 (ATCC 29989).</title>
        <authorList>
            <person name="Tsai Y.-M."/>
            <person name="Wu P.-S."/>
            <person name="Lo W.-S."/>
            <person name="Kuo C.-H."/>
        </authorList>
    </citation>
    <scope>NUCLEOTIDE SEQUENCE [LARGE SCALE GENOMIC DNA]</scope>
    <source>
        <strain evidence="2 3">23-6</strain>
    </source>
</reference>
<protein>
    <submittedName>
        <fullName evidence="2">Uncharacterized protein</fullName>
    </submittedName>
</protein>
<dbReference type="OrthoDB" id="9865999at2"/>
<feature type="transmembrane region" description="Helical" evidence="1">
    <location>
        <begin position="36"/>
        <end position="58"/>
    </location>
</feature>
<feature type="transmembrane region" description="Helical" evidence="1">
    <location>
        <begin position="6"/>
        <end position="24"/>
    </location>
</feature>
<proteinExistence type="predicted"/>
<dbReference type="AlphaFoldDB" id="A0A2K8SFD7"/>
<gene>
    <name evidence="2" type="ORF">SFLOR_v1c10190</name>
</gene>
<organism evidence="2 3">
    <name type="scientific">Spiroplasma floricola 23-6</name>
    <dbReference type="NCBI Taxonomy" id="1336749"/>
    <lineage>
        <taxon>Bacteria</taxon>
        <taxon>Bacillati</taxon>
        <taxon>Mycoplasmatota</taxon>
        <taxon>Mollicutes</taxon>
        <taxon>Entomoplasmatales</taxon>
        <taxon>Spiroplasmataceae</taxon>
        <taxon>Spiroplasma</taxon>
    </lineage>
</organism>
<evidence type="ECO:0000313" key="2">
    <source>
        <dbReference type="EMBL" id="AUB32065.1"/>
    </source>
</evidence>
<sequence length="169" mass="19436">MGKTVIVYELIFIFTLIGSMILLTQVKLDSNYSNQVIIVICALIGSILTAILGLIFSYRNNNLLNSYIGYNNTLIDLTDFGFVCNGEILKSFKVLRIKNEIKLEINGTWKKYQTSQLKKAYFEGAKVFGKVGHIKFNFQENQFELIYKKTKTDIVSYALYYNLIRKIAK</sequence>
<keyword evidence="1" id="KW-0472">Membrane</keyword>
<accession>A0A2K8SFD7</accession>
<keyword evidence="1" id="KW-0812">Transmembrane</keyword>
<dbReference type="RefSeq" id="WP_100917017.1">
    <property type="nucleotide sequence ID" value="NZ_CP025057.1"/>
</dbReference>
<dbReference type="KEGG" id="sfz:SFLOR_v1c10190"/>